<protein>
    <submittedName>
        <fullName evidence="2">2Fe-2S iron-sulfur cluster-binding protein</fullName>
    </submittedName>
</protein>
<dbReference type="InterPro" id="IPR036010">
    <property type="entry name" value="2Fe-2S_ferredoxin-like_sf"/>
</dbReference>
<dbReference type="AlphaFoldDB" id="A0ABD5MB72"/>
<dbReference type="EMBL" id="JBGNYA010000001">
    <property type="protein sequence ID" value="MFA1609839.1"/>
    <property type="molecule type" value="Genomic_DNA"/>
</dbReference>
<dbReference type="CDD" id="cd00207">
    <property type="entry name" value="fer2"/>
    <property type="match status" value="1"/>
</dbReference>
<evidence type="ECO:0000259" key="1">
    <source>
        <dbReference type="PROSITE" id="PS51085"/>
    </source>
</evidence>
<reference evidence="2 3" key="1">
    <citation type="submission" date="2024-08" db="EMBL/GenBank/DDBJ databases">
        <title>Halobellus sp. MBLA0158 whole genome sequence.</title>
        <authorList>
            <person name="Hwang C.Y."/>
            <person name="Cho E.-S."/>
            <person name="Seo M.-J."/>
        </authorList>
    </citation>
    <scope>NUCLEOTIDE SEQUENCE [LARGE SCALE GENOMIC DNA]</scope>
    <source>
        <strain evidence="2 3">MBLA0158</strain>
    </source>
</reference>
<dbReference type="RefSeq" id="WP_372386914.1">
    <property type="nucleotide sequence ID" value="NZ_JBGNYA010000001.1"/>
</dbReference>
<dbReference type="Proteomes" id="UP001570511">
    <property type="component" value="Unassembled WGS sequence"/>
</dbReference>
<dbReference type="Gene3D" id="3.10.20.30">
    <property type="match status" value="1"/>
</dbReference>
<evidence type="ECO:0000313" key="3">
    <source>
        <dbReference type="Proteomes" id="UP001570511"/>
    </source>
</evidence>
<dbReference type="PROSITE" id="PS51085">
    <property type="entry name" value="2FE2S_FER_2"/>
    <property type="match status" value="1"/>
</dbReference>
<organism evidence="2 3">
    <name type="scientific">Halobellus rubicundus</name>
    <dbReference type="NCBI Taxonomy" id="2996466"/>
    <lineage>
        <taxon>Archaea</taxon>
        <taxon>Methanobacteriati</taxon>
        <taxon>Methanobacteriota</taxon>
        <taxon>Stenosarchaea group</taxon>
        <taxon>Halobacteria</taxon>
        <taxon>Halobacteriales</taxon>
        <taxon>Haloferacaceae</taxon>
        <taxon>Halobellus</taxon>
    </lineage>
</organism>
<dbReference type="SUPFAM" id="SSF54292">
    <property type="entry name" value="2Fe-2S ferredoxin-like"/>
    <property type="match status" value="1"/>
</dbReference>
<name>A0ABD5MB72_9EURY</name>
<sequence>MAETVPLTVVDGDAETVVEVERGANLREALRERGFSVYGTVSRHANCGGRGLCATCTVEVDPAPEPTHWHDAAAVRFGYPRLSCQITVTEPMTVRLLDKRVWGQILPRRRDGSEDGGDTPGGD</sequence>
<accession>A0ABD5MB72</accession>
<gene>
    <name evidence="2" type="ORF">OS889_02290</name>
</gene>
<dbReference type="InterPro" id="IPR001041">
    <property type="entry name" value="2Fe-2S_ferredoxin-type"/>
</dbReference>
<feature type="domain" description="2Fe-2S ferredoxin-type" evidence="1">
    <location>
        <begin position="5"/>
        <end position="100"/>
    </location>
</feature>
<comment type="caution">
    <text evidence="2">The sequence shown here is derived from an EMBL/GenBank/DDBJ whole genome shotgun (WGS) entry which is preliminary data.</text>
</comment>
<dbReference type="Pfam" id="PF00111">
    <property type="entry name" value="Fer2"/>
    <property type="match status" value="1"/>
</dbReference>
<evidence type="ECO:0000313" key="2">
    <source>
        <dbReference type="EMBL" id="MFA1609839.1"/>
    </source>
</evidence>
<keyword evidence="3" id="KW-1185">Reference proteome</keyword>
<proteinExistence type="predicted"/>
<dbReference type="InterPro" id="IPR012675">
    <property type="entry name" value="Beta-grasp_dom_sf"/>
</dbReference>